<dbReference type="Pfam" id="PF13645">
    <property type="entry name" value="YkuD_2"/>
    <property type="match status" value="1"/>
</dbReference>
<dbReference type="PANTHER" id="PTHR38477:SF1">
    <property type="entry name" value="MUREIN L,D-TRANSPEPTIDASE CATALYTIC DOMAIN FAMILY PROTEIN"/>
    <property type="match status" value="1"/>
</dbReference>
<dbReference type="PROSITE" id="PS51318">
    <property type="entry name" value="TAT"/>
    <property type="match status" value="1"/>
</dbReference>
<dbReference type="InterPro" id="IPR032676">
    <property type="entry name" value="YkuD_2"/>
</dbReference>
<organism evidence="1 2">
    <name type="scientific">Sphingomonas olei</name>
    <dbReference type="NCBI Taxonomy" id="1886787"/>
    <lineage>
        <taxon>Bacteria</taxon>
        <taxon>Pseudomonadati</taxon>
        <taxon>Pseudomonadota</taxon>
        <taxon>Alphaproteobacteria</taxon>
        <taxon>Sphingomonadales</taxon>
        <taxon>Sphingomonadaceae</taxon>
        <taxon>Sphingomonas</taxon>
    </lineage>
</organism>
<sequence length="234" mass="24996">MAKMGDTVPTRRGLLKTAGALAGAMIIPDAVSAAMRAAEPKQVPLTSSGLAPVRPAPRVVPSSPRVVRPELMREALAALERHGSTIKLRDRIVIADFSAPSSQPRFHFIDLVSGKSVSKLVAHGSGSDPGHTGFLQRFSNKNGSNASCEGAFLADNYYVGKHGKSQRLIGLDPTNDNALARAIVVHGAWYSNPDMVRTHGRLGRSQGCFAVGERELAETFERLGQGRMIYAAKV</sequence>
<reference evidence="1 2" key="1">
    <citation type="submission" date="2019-04" db="EMBL/GenBank/DDBJ databases">
        <title>Microbes associate with the intestines of laboratory mice.</title>
        <authorList>
            <person name="Navarre W."/>
            <person name="Wong E."/>
            <person name="Huang K.C."/>
            <person name="Tropini C."/>
            <person name="Ng K."/>
            <person name="Yu B."/>
        </authorList>
    </citation>
    <scope>NUCLEOTIDE SEQUENCE [LARGE SCALE GENOMIC DNA]</scope>
    <source>
        <strain evidence="1 2">NM83_B4-11</strain>
    </source>
</reference>
<dbReference type="EMBL" id="SSTI01000002">
    <property type="protein sequence ID" value="THG41497.1"/>
    <property type="molecule type" value="Genomic_DNA"/>
</dbReference>
<evidence type="ECO:0000313" key="1">
    <source>
        <dbReference type="EMBL" id="THG41497.1"/>
    </source>
</evidence>
<dbReference type="InterPro" id="IPR006311">
    <property type="entry name" value="TAT_signal"/>
</dbReference>
<evidence type="ECO:0000313" key="2">
    <source>
        <dbReference type="Proteomes" id="UP000308038"/>
    </source>
</evidence>
<dbReference type="Proteomes" id="UP000308038">
    <property type="component" value="Unassembled WGS sequence"/>
</dbReference>
<dbReference type="RefSeq" id="WP_082102955.1">
    <property type="nucleotide sequence ID" value="NZ_SSTI01000002.1"/>
</dbReference>
<protein>
    <submittedName>
        <fullName evidence="1">Murein L,D-transpeptidase catalytic domain family protein</fullName>
    </submittedName>
</protein>
<gene>
    <name evidence="1" type="ORF">E5988_02970</name>
</gene>
<keyword evidence="2" id="KW-1185">Reference proteome</keyword>
<comment type="caution">
    <text evidence="1">The sequence shown here is derived from an EMBL/GenBank/DDBJ whole genome shotgun (WGS) entry which is preliminary data.</text>
</comment>
<accession>A0ABY2QKZ5</accession>
<dbReference type="PANTHER" id="PTHR38477">
    <property type="entry name" value="HYPOTHETICAL EXPORTED PROTEIN"/>
    <property type="match status" value="1"/>
</dbReference>
<name>A0ABY2QKZ5_9SPHN</name>
<proteinExistence type="predicted"/>